<dbReference type="Proteomes" id="UP000887569">
    <property type="component" value="Unplaced"/>
</dbReference>
<feature type="region of interest" description="Disordered" evidence="1">
    <location>
        <begin position="326"/>
        <end position="431"/>
    </location>
</feature>
<reference evidence="3" key="1">
    <citation type="submission" date="2022-11" db="UniProtKB">
        <authorList>
            <consortium name="WormBaseParasite"/>
        </authorList>
    </citation>
    <scope>IDENTIFICATION</scope>
</reference>
<sequence>PINALFCFDFLIENIDVLIGADLQIQRIDFKLDQYEWRSIEEVEWTNVGRRCYFLSDSDFLEKLSKKRLRLRAFANDNSSHSCDINLNSFTVHESTAYCKGAMELFSTMDIIRSVRLFVAMRIFNVDSIHPMPIHHSLINVDHSVQTYTIPLKHKRIQAQPTHRSAAIQTTLTRGTNVEIQTNSRYVPLTTDTSTQCTARWYHKQVEKAVIEVINRILTTRNFVSSIQSRQREVGQHLAVRPSNRQMLGLPRTRFDTSVHTLSGRRPLRWIPNSGLHSTSGIGFNVICRNQLIRSLDRIIAYKQHLSTQQATTLIRKEPIRRLVENDVHSSNRAKHSKRAENSRDESISGQNIQISEKLLSDESESKRSTLSSNSSSSTTSNTTISSVPHSKRRLSSRSSGGTRAPSRGDATSKSSTASTASSSKLSSFRE</sequence>
<organism evidence="2 3">
    <name type="scientific">Parascaris univalens</name>
    <name type="common">Nematode worm</name>
    <dbReference type="NCBI Taxonomy" id="6257"/>
    <lineage>
        <taxon>Eukaryota</taxon>
        <taxon>Metazoa</taxon>
        <taxon>Ecdysozoa</taxon>
        <taxon>Nematoda</taxon>
        <taxon>Chromadorea</taxon>
        <taxon>Rhabditida</taxon>
        <taxon>Spirurina</taxon>
        <taxon>Ascaridomorpha</taxon>
        <taxon>Ascaridoidea</taxon>
        <taxon>Ascarididae</taxon>
        <taxon>Parascaris</taxon>
    </lineage>
</organism>
<keyword evidence="2" id="KW-1185">Reference proteome</keyword>
<evidence type="ECO:0000313" key="2">
    <source>
        <dbReference type="Proteomes" id="UP000887569"/>
    </source>
</evidence>
<accession>A0A915BDW5</accession>
<evidence type="ECO:0000313" key="3">
    <source>
        <dbReference type="WBParaSite" id="PgR036_g025_t01"/>
    </source>
</evidence>
<feature type="compositionally biased region" description="Basic and acidic residues" evidence="1">
    <location>
        <begin position="359"/>
        <end position="368"/>
    </location>
</feature>
<dbReference type="AlphaFoldDB" id="A0A915BDW5"/>
<feature type="compositionally biased region" description="Low complexity" evidence="1">
    <location>
        <begin position="412"/>
        <end position="431"/>
    </location>
</feature>
<evidence type="ECO:0000256" key="1">
    <source>
        <dbReference type="SAM" id="MobiDB-lite"/>
    </source>
</evidence>
<dbReference type="WBParaSite" id="PgR036_g025_t01">
    <property type="protein sequence ID" value="PgR036_g025_t01"/>
    <property type="gene ID" value="PgR036_g025"/>
</dbReference>
<name>A0A915BDW5_PARUN</name>
<protein>
    <submittedName>
        <fullName evidence="3">Uncharacterized protein</fullName>
    </submittedName>
</protein>
<proteinExistence type="predicted"/>
<feature type="compositionally biased region" description="Low complexity" evidence="1">
    <location>
        <begin position="369"/>
        <end position="387"/>
    </location>
</feature>